<dbReference type="Proteomes" id="UP000638462">
    <property type="component" value="Unassembled WGS sequence"/>
</dbReference>
<keyword evidence="2" id="KW-1185">Reference proteome</keyword>
<name>A0ABQ1TT85_9GAMM</name>
<evidence type="ECO:0000313" key="1">
    <source>
        <dbReference type="EMBL" id="GGF02507.1"/>
    </source>
</evidence>
<gene>
    <name evidence="1" type="ORF">GCM10008027_29290</name>
</gene>
<comment type="caution">
    <text evidence="1">The sequence shown here is derived from an EMBL/GenBank/DDBJ whole genome shotgun (WGS) entry which is preliminary data.</text>
</comment>
<proteinExistence type="predicted"/>
<reference evidence="2" key="1">
    <citation type="journal article" date="2019" name="Int. J. Syst. Evol. Microbiol.">
        <title>The Global Catalogue of Microorganisms (GCM) 10K type strain sequencing project: providing services to taxonomists for standard genome sequencing and annotation.</title>
        <authorList>
            <consortium name="The Broad Institute Genomics Platform"/>
            <consortium name="The Broad Institute Genome Sequencing Center for Infectious Disease"/>
            <person name="Wu L."/>
            <person name="Ma J."/>
        </authorList>
    </citation>
    <scope>NUCLEOTIDE SEQUENCE [LARGE SCALE GENOMIC DNA]</scope>
    <source>
        <strain evidence="2">CGMCC 1.15394</strain>
    </source>
</reference>
<organism evidence="1 2">
    <name type="scientific">Pseudoalteromonas gelatinilytica</name>
    <dbReference type="NCBI Taxonomy" id="1703256"/>
    <lineage>
        <taxon>Bacteria</taxon>
        <taxon>Pseudomonadati</taxon>
        <taxon>Pseudomonadota</taxon>
        <taxon>Gammaproteobacteria</taxon>
        <taxon>Alteromonadales</taxon>
        <taxon>Pseudoalteromonadaceae</taxon>
        <taxon>Pseudoalteromonas</taxon>
    </lineage>
</organism>
<evidence type="ECO:0000313" key="2">
    <source>
        <dbReference type="Proteomes" id="UP000638462"/>
    </source>
</evidence>
<dbReference type="EMBL" id="BMIT01000011">
    <property type="protein sequence ID" value="GGF02507.1"/>
    <property type="molecule type" value="Genomic_DNA"/>
</dbReference>
<protein>
    <submittedName>
        <fullName evidence="1">Uncharacterized protein</fullName>
    </submittedName>
</protein>
<accession>A0ABQ1TT85</accession>
<sequence>MHNFGGALVVVHSSQSDYAGTSFMRHFLYGANLRAMECYRMLLFVYPLEHKVTK</sequence>